<dbReference type="Proteomes" id="UP000034749">
    <property type="component" value="Unassembled WGS sequence"/>
</dbReference>
<comment type="caution">
    <text evidence="5">The sequence shown here is derived from an EMBL/GenBank/DDBJ whole genome shotgun (WGS) entry which is preliminary data.</text>
</comment>
<dbReference type="AlphaFoldDB" id="A0A0G0TMC4"/>
<dbReference type="GO" id="GO:0004540">
    <property type="term" value="F:RNA nuclease activity"/>
    <property type="evidence" value="ECO:0007669"/>
    <property type="project" value="InterPro"/>
</dbReference>
<evidence type="ECO:0000256" key="1">
    <source>
        <dbReference type="ARBA" id="ARBA00022649"/>
    </source>
</evidence>
<proteinExistence type="inferred from homology"/>
<evidence type="ECO:0000256" key="2">
    <source>
        <dbReference type="ARBA" id="ARBA00022722"/>
    </source>
</evidence>
<name>A0A0G0TMC4_9BACT</name>
<evidence type="ECO:0000313" key="5">
    <source>
        <dbReference type="EMBL" id="KKR78169.1"/>
    </source>
</evidence>
<gene>
    <name evidence="5" type="ORF">UU24_C0041G0010</name>
</gene>
<dbReference type="Pfam" id="PF01934">
    <property type="entry name" value="HepT-like"/>
    <property type="match status" value="1"/>
</dbReference>
<organism evidence="5 6">
    <name type="scientific">Candidatus Nomurabacteria bacterium GW2011_GWA2_40_9</name>
    <dbReference type="NCBI Taxonomy" id="1618734"/>
    <lineage>
        <taxon>Bacteria</taxon>
        <taxon>Candidatus Nomuraibacteriota</taxon>
    </lineage>
</organism>
<sequence>MRRIQEYLQDAKNILNLGEEKIIEDINTLRALERNFQLIVECMLDINMHFIREYNFEAPDSLKNTFSILGENKILPYEFAQKIAPLTGLRNKLVHGYEKIDRSKFVRDFMKDEKDFDTYMLAINEQLN</sequence>
<keyword evidence="1" id="KW-1277">Toxin-antitoxin system</keyword>
<dbReference type="InterPro" id="IPR008201">
    <property type="entry name" value="HepT-like"/>
</dbReference>
<evidence type="ECO:0008006" key="7">
    <source>
        <dbReference type="Google" id="ProtNLM"/>
    </source>
</evidence>
<accession>A0A0G0TMC4</accession>
<comment type="similarity">
    <text evidence="4">Belongs to the HepT RNase toxin family.</text>
</comment>
<keyword evidence="3" id="KW-0378">Hydrolase</keyword>
<evidence type="ECO:0000256" key="3">
    <source>
        <dbReference type="ARBA" id="ARBA00022801"/>
    </source>
</evidence>
<dbReference type="InterPro" id="IPR037038">
    <property type="entry name" value="HepT-like_sf"/>
</dbReference>
<dbReference type="NCBIfam" id="NF047751">
    <property type="entry name" value="HepT_toxin"/>
    <property type="match status" value="1"/>
</dbReference>
<reference evidence="5 6" key="1">
    <citation type="journal article" date="2015" name="Nature">
        <title>rRNA introns, odd ribosomes, and small enigmatic genomes across a large radiation of phyla.</title>
        <authorList>
            <person name="Brown C.T."/>
            <person name="Hug L.A."/>
            <person name="Thomas B.C."/>
            <person name="Sharon I."/>
            <person name="Castelle C.J."/>
            <person name="Singh A."/>
            <person name="Wilkins M.J."/>
            <person name="Williams K.H."/>
            <person name="Banfield J.F."/>
        </authorList>
    </citation>
    <scope>NUCLEOTIDE SEQUENCE [LARGE SCALE GENOMIC DNA]</scope>
</reference>
<dbReference type="InterPro" id="IPR052379">
    <property type="entry name" value="Type_VII_TA_RNase"/>
</dbReference>
<dbReference type="Gene3D" id="1.20.120.580">
    <property type="entry name" value="bsu32300-like"/>
    <property type="match status" value="1"/>
</dbReference>
<keyword evidence="2" id="KW-0540">Nuclease</keyword>
<dbReference type="EMBL" id="LBZW01000041">
    <property type="protein sequence ID" value="KKR78169.1"/>
    <property type="molecule type" value="Genomic_DNA"/>
</dbReference>
<evidence type="ECO:0000256" key="4">
    <source>
        <dbReference type="ARBA" id="ARBA00024207"/>
    </source>
</evidence>
<dbReference type="PANTHER" id="PTHR33397:SF3">
    <property type="entry name" value="MRNA NUCLEASE HEPT"/>
    <property type="match status" value="1"/>
</dbReference>
<protein>
    <recommendedName>
        <fullName evidence="7">DUF86 domain-containing protein</fullName>
    </recommendedName>
</protein>
<dbReference type="GO" id="GO:0016787">
    <property type="term" value="F:hydrolase activity"/>
    <property type="evidence" value="ECO:0007669"/>
    <property type="project" value="UniProtKB-KW"/>
</dbReference>
<evidence type="ECO:0000313" key="6">
    <source>
        <dbReference type="Proteomes" id="UP000034749"/>
    </source>
</evidence>
<dbReference type="GO" id="GO:0110001">
    <property type="term" value="C:toxin-antitoxin complex"/>
    <property type="evidence" value="ECO:0007669"/>
    <property type="project" value="InterPro"/>
</dbReference>
<dbReference type="PANTHER" id="PTHR33397">
    <property type="entry name" value="UPF0331 PROTEIN YUTE"/>
    <property type="match status" value="1"/>
</dbReference>